<dbReference type="PANTHER" id="PTHR32182">
    <property type="entry name" value="DNA REPLICATION AND REPAIR PROTEIN RECF"/>
    <property type="match status" value="1"/>
</dbReference>
<dbReference type="STRING" id="410358.Mlab_0507"/>
<dbReference type="PANTHER" id="PTHR32182:SF22">
    <property type="entry name" value="ATP-DEPENDENT ENDONUCLEASE, OLD FAMILY-RELATED"/>
    <property type="match status" value="1"/>
</dbReference>
<evidence type="ECO:0000313" key="3">
    <source>
        <dbReference type="Proteomes" id="UP000000365"/>
    </source>
</evidence>
<dbReference type="InterPro" id="IPR003959">
    <property type="entry name" value="ATPase_AAA_core"/>
</dbReference>
<protein>
    <submittedName>
        <fullName evidence="2">ATPase-like protein</fullName>
    </submittedName>
</protein>
<dbReference type="Proteomes" id="UP000000365">
    <property type="component" value="Chromosome"/>
</dbReference>
<dbReference type="KEGG" id="mla:Mlab_0507"/>
<dbReference type="Gene3D" id="3.40.50.300">
    <property type="entry name" value="P-loop containing nucleotide triphosphate hydrolases"/>
    <property type="match status" value="2"/>
</dbReference>
<dbReference type="GO" id="GO:0016887">
    <property type="term" value="F:ATP hydrolysis activity"/>
    <property type="evidence" value="ECO:0007669"/>
    <property type="project" value="InterPro"/>
</dbReference>
<name>A2SQS5_METLZ</name>
<dbReference type="AlphaFoldDB" id="A2SQS5"/>
<dbReference type="eggNOG" id="arCOG03241">
    <property type="taxonomic scope" value="Archaea"/>
</dbReference>
<accession>A2SQS5</accession>
<feature type="domain" description="ATPase AAA-type core" evidence="1">
    <location>
        <begin position="38"/>
        <end position="321"/>
    </location>
</feature>
<dbReference type="HOGENOM" id="CLU_035814_1_1_2"/>
<dbReference type="InterPro" id="IPR027417">
    <property type="entry name" value="P-loop_NTPase"/>
</dbReference>
<dbReference type="PIRSF" id="PIRSF029347">
    <property type="entry name" value="RecF"/>
    <property type="match status" value="1"/>
</dbReference>
<sequence length="373" mass="42609">MCAKAKHMRQKQPGSQIDRITIRGFRSIRSCDLKLRDINILIGANGAGKSNFLAVFCMMEQMFAKRLQKYVTYNGGPDSLLWFGRQETEKISVGIYFGNNGYGFDLKPTKDNRLMFEDEWFSWNLLKENRSLGSGHLESLYDAGTGTFIDKYVLKHVHQWIVYHFHDTGDNAKVKQIHAINDNICLRPDAGNLAAYLYLIKLTAPNNYQRIRKVIQLAAPFFDDFILRPKPDNPEMIELEWCSTHGKTPFKAADFSDGTLRFICLATLLLQPVENIPETVLLEEPELGLHPYALSLLAALIRSAGLVKQIIVSTQSALLLSEFEPKDIIVVDWQNDASTFRRLEDDEDLQNWIAQDYSLGELWEKNIFGGRPQ</sequence>
<dbReference type="GO" id="GO:0005524">
    <property type="term" value="F:ATP binding"/>
    <property type="evidence" value="ECO:0007669"/>
    <property type="project" value="InterPro"/>
</dbReference>
<dbReference type="GO" id="GO:0000731">
    <property type="term" value="P:DNA synthesis involved in DNA repair"/>
    <property type="evidence" value="ECO:0007669"/>
    <property type="project" value="TreeGrafter"/>
</dbReference>
<proteinExistence type="predicted"/>
<dbReference type="InterPro" id="IPR014555">
    <property type="entry name" value="RecF-like"/>
</dbReference>
<gene>
    <name evidence="2" type="ordered locus">Mlab_0507</name>
</gene>
<keyword evidence="3" id="KW-1185">Reference proteome</keyword>
<evidence type="ECO:0000313" key="2">
    <source>
        <dbReference type="EMBL" id="ABN06681.1"/>
    </source>
</evidence>
<dbReference type="EMBL" id="CP000559">
    <property type="protein sequence ID" value="ABN06681.1"/>
    <property type="molecule type" value="Genomic_DNA"/>
</dbReference>
<dbReference type="GO" id="GO:0006302">
    <property type="term" value="P:double-strand break repair"/>
    <property type="evidence" value="ECO:0007669"/>
    <property type="project" value="TreeGrafter"/>
</dbReference>
<dbReference type="SUPFAM" id="SSF52540">
    <property type="entry name" value="P-loop containing nucleoside triphosphate hydrolases"/>
    <property type="match status" value="1"/>
</dbReference>
<reference evidence="2 3" key="1">
    <citation type="journal article" date="2009" name="Stand. Genomic Sci.">
        <title>Complete genome sequence of Methanocorpusculum labreanum type strain Z.</title>
        <authorList>
            <person name="Anderson I.J."/>
            <person name="Sieprawska-Lupa M."/>
            <person name="Goltsman E."/>
            <person name="Lapidus A."/>
            <person name="Copeland A."/>
            <person name="Glavina Del Rio T."/>
            <person name="Tice H."/>
            <person name="Dalin E."/>
            <person name="Barry K."/>
            <person name="Pitluck S."/>
            <person name="Hauser L."/>
            <person name="Land M."/>
            <person name="Lucas S."/>
            <person name="Richardson P."/>
            <person name="Whitman W.B."/>
            <person name="Kyrpides N.C."/>
        </authorList>
    </citation>
    <scope>NUCLEOTIDE SEQUENCE [LARGE SCALE GENOMIC DNA]</scope>
    <source>
        <strain evidence="3">ATCC 43576 / DSM 4855 / Z</strain>
    </source>
</reference>
<dbReference type="Pfam" id="PF13304">
    <property type="entry name" value="AAA_21"/>
    <property type="match status" value="1"/>
</dbReference>
<organism evidence="2 3">
    <name type="scientific">Methanocorpusculum labreanum (strain ATCC 43576 / DSM 4855 / Z)</name>
    <dbReference type="NCBI Taxonomy" id="410358"/>
    <lineage>
        <taxon>Archaea</taxon>
        <taxon>Methanobacteriati</taxon>
        <taxon>Methanobacteriota</taxon>
        <taxon>Stenosarchaea group</taxon>
        <taxon>Methanomicrobia</taxon>
        <taxon>Methanomicrobiales</taxon>
        <taxon>Methanocorpusculaceae</taxon>
        <taxon>Methanocorpusculum</taxon>
    </lineage>
</organism>
<evidence type="ECO:0000259" key="1">
    <source>
        <dbReference type="Pfam" id="PF13304"/>
    </source>
</evidence>